<dbReference type="Proteomes" id="UP000095679">
    <property type="component" value="Unassembled WGS sequence"/>
</dbReference>
<organism evidence="2 3">
    <name type="scientific">Anaerobutyricum hallii</name>
    <dbReference type="NCBI Taxonomy" id="39488"/>
    <lineage>
        <taxon>Bacteria</taxon>
        <taxon>Bacillati</taxon>
        <taxon>Bacillota</taxon>
        <taxon>Clostridia</taxon>
        <taxon>Lachnospirales</taxon>
        <taxon>Lachnospiraceae</taxon>
        <taxon>Anaerobutyricum</taxon>
    </lineage>
</organism>
<dbReference type="EMBL" id="CYZL01000039">
    <property type="protein sequence ID" value="CUP05771.1"/>
    <property type="molecule type" value="Genomic_DNA"/>
</dbReference>
<sequence>MKKKLCLMLAMLLVAGMIIPSNVSARTVSRNDYRNMIYAAVSPRPKATAVQNKYDSEKDRRVIEYKWTPAKKATGFENQFSRDPKFKNKTKTYIYKFSGSPKAHWAAFECDCKKDDCEMVHGKYYVRVRALYGKYYGRWSNVLVFAEK</sequence>
<proteinExistence type="predicted"/>
<keyword evidence="1" id="KW-0732">Signal</keyword>
<feature type="chain" id="PRO_5008025730" evidence="1">
    <location>
        <begin position="26"/>
        <end position="148"/>
    </location>
</feature>
<feature type="signal peptide" evidence="1">
    <location>
        <begin position="1"/>
        <end position="25"/>
    </location>
</feature>
<evidence type="ECO:0000313" key="3">
    <source>
        <dbReference type="Proteomes" id="UP000095679"/>
    </source>
</evidence>
<dbReference type="InterPro" id="IPR013783">
    <property type="entry name" value="Ig-like_fold"/>
</dbReference>
<dbReference type="RefSeq" id="WP_055299813.1">
    <property type="nucleotide sequence ID" value="NZ_BLYK01000040.1"/>
</dbReference>
<dbReference type="AlphaFoldDB" id="A0A174K4L6"/>
<evidence type="ECO:0000256" key="1">
    <source>
        <dbReference type="SAM" id="SignalP"/>
    </source>
</evidence>
<reference evidence="2 3" key="1">
    <citation type="submission" date="2015-09" db="EMBL/GenBank/DDBJ databases">
        <authorList>
            <consortium name="Pathogen Informatics"/>
        </authorList>
    </citation>
    <scope>NUCLEOTIDE SEQUENCE [LARGE SCALE GENOMIC DNA]</scope>
    <source>
        <strain evidence="2 3">2789STDY5834835</strain>
    </source>
</reference>
<name>A0A174K4L6_9FIRM</name>
<evidence type="ECO:0000313" key="2">
    <source>
        <dbReference type="EMBL" id="CUP05771.1"/>
    </source>
</evidence>
<dbReference type="Gene3D" id="2.60.40.10">
    <property type="entry name" value="Immunoglobulins"/>
    <property type="match status" value="1"/>
</dbReference>
<protein>
    <submittedName>
        <fullName evidence="2">Uncharacterized protein</fullName>
    </submittedName>
</protein>
<gene>
    <name evidence="2" type="ORF">ERS852450_02970</name>
</gene>
<accession>A0A174K4L6</accession>